<dbReference type="EMBL" id="CP016359">
    <property type="protein sequence ID" value="APU67712.1"/>
    <property type="molecule type" value="Genomic_DNA"/>
</dbReference>
<evidence type="ECO:0000313" key="3">
    <source>
        <dbReference type="Proteomes" id="UP000186230"/>
    </source>
</evidence>
<reference evidence="2 3" key="1">
    <citation type="submission" date="2016-07" db="EMBL/GenBank/DDBJ databases">
        <title>Multi-omics approach to identify versatile polysaccharide utilization systems of a marine flavobacterium Gramella flava.</title>
        <authorList>
            <person name="Tang K."/>
        </authorList>
    </citation>
    <scope>NUCLEOTIDE SEQUENCE [LARGE SCALE GENOMIC DNA]</scope>
    <source>
        <strain evidence="2 3">JLT2011</strain>
    </source>
</reference>
<name>A0A1L7I3N8_9FLAO</name>
<feature type="compositionally biased region" description="Acidic residues" evidence="1">
    <location>
        <begin position="42"/>
        <end position="54"/>
    </location>
</feature>
<dbReference type="AlphaFoldDB" id="A0A1L7I3N8"/>
<keyword evidence="3" id="KW-1185">Reference proteome</keyword>
<proteinExistence type="predicted"/>
<accession>A0A1L7I3N8</accession>
<dbReference type="KEGG" id="gfl:GRFL_0988"/>
<gene>
    <name evidence="2" type="ORF">GRFL_0988</name>
</gene>
<protein>
    <submittedName>
        <fullName evidence="2">Uncharacterized protein</fullName>
    </submittedName>
</protein>
<feature type="region of interest" description="Disordered" evidence="1">
    <location>
        <begin position="33"/>
        <end position="54"/>
    </location>
</feature>
<dbReference type="Proteomes" id="UP000186230">
    <property type="component" value="Chromosome"/>
</dbReference>
<organism evidence="2 3">
    <name type="scientific">Christiangramia flava JLT2011</name>
    <dbReference type="NCBI Taxonomy" id="1229726"/>
    <lineage>
        <taxon>Bacteria</taxon>
        <taxon>Pseudomonadati</taxon>
        <taxon>Bacteroidota</taxon>
        <taxon>Flavobacteriia</taxon>
        <taxon>Flavobacteriales</taxon>
        <taxon>Flavobacteriaceae</taxon>
        <taxon>Christiangramia</taxon>
    </lineage>
</organism>
<evidence type="ECO:0000256" key="1">
    <source>
        <dbReference type="SAM" id="MobiDB-lite"/>
    </source>
</evidence>
<sequence>MPGYQSGNRIWHRRIFLKKMKVAAVQTGEQEITAQEYKNETNDESIFPEESEQS</sequence>
<evidence type="ECO:0000313" key="2">
    <source>
        <dbReference type="EMBL" id="APU67712.1"/>
    </source>
</evidence>